<dbReference type="InterPro" id="IPR016024">
    <property type="entry name" value="ARM-type_fold"/>
</dbReference>
<feature type="domain" description="Nuclear condensin complex subunit 3 C-terminal" evidence="8">
    <location>
        <begin position="529"/>
        <end position="808"/>
    </location>
</feature>
<accession>A0A4V1J4L7</accession>
<keyword evidence="4" id="KW-0132">Cell division</keyword>
<feature type="non-terminal residue" evidence="9">
    <location>
        <position position="851"/>
    </location>
</feature>
<dbReference type="PANTHER" id="PTHR14418">
    <property type="entry name" value="CONDENSIN COMPLEX SUBUNIT 3-RELATED"/>
    <property type="match status" value="1"/>
</dbReference>
<keyword evidence="7" id="KW-0131">Cell cycle</keyword>
<evidence type="ECO:0000256" key="4">
    <source>
        <dbReference type="ARBA" id="ARBA00022618"/>
    </source>
</evidence>
<dbReference type="Pfam" id="PF12719">
    <property type="entry name" value="Cnd3"/>
    <property type="match status" value="1"/>
</dbReference>
<keyword evidence="5" id="KW-0498">Mitosis</keyword>
<evidence type="ECO:0000259" key="8">
    <source>
        <dbReference type="Pfam" id="PF12719"/>
    </source>
</evidence>
<keyword evidence="6" id="KW-0226">DNA condensation</keyword>
<sequence>LLRTLTTAAPELFQGAQVSVTQHRRNAAALRKLQERCSQLPAETIVKYMHSPPSDGTPPLKCTTSDRPGESIFNNEFVRNLNKILPVKKREASVELVVKFVAMFVHPTNDDGDVFTSRASIDPAETITDSLSSRFIEFLMHHLLKGFNAKDKLVRLRVCQLVALCVNSFGEIDEELYVTLKTKLYERIHDKESAIRVQAVIALCRLQNGEDEDEDMQDPSDGPNVTKTLLNIIRYDPSAEVRRAVLIHITKSPSSLPRILERSRDLDTNNRRFVYLKALKEIGDFRILSIEAREKLLSHGINDREPAVRQACIKLLSENWMEYANNNLIELLERLDVVNSTIAEPTLIALFTAHPDIPRTFEFTEEVWQNLTPETVFLIQVTLAFFEKEHLEDLLEAALPEVVKLAMYIQHFTQLFQNAEEDEQEVNCSFIVGQLLTIATRCDFADEMGRRRFLSLLREMLLIPEFPEAHIETIIDIILKISINERDFTQIIVEAIVDIRTSIEDDDEEANSQMDPEERQLELLLMRVKCLIISKLLLERCQERLRDNHAVFGLLNDLFIPAINESEAIIQELGLMCLAHCCYLDKSLAEDNTHAFVQAIRRGEGDIREKALMALSDLSLMYDIPSISQKLDQPLAIEATLLECVESPVATIQAIATEGIVRLLYCQKLSEPIQTLETLLFLYFHPVTEDNNRFRQCLTYFLQVYCYSAHDNQKLLQQVMIPTLNKLAKVQWGPSDSGKSTLIRIGQQLADWTDPRATVAAYQKVERATAGIDEGLHATIAIDALKSVLTDSKSARRTLIPLIRKLHIDEAAGETRLKSIMALILTIKQAGVIGDAPTRNALDKFEGTVVE</sequence>
<feature type="non-terminal residue" evidence="9">
    <location>
        <position position="1"/>
    </location>
</feature>
<dbReference type="GO" id="GO:0000793">
    <property type="term" value="C:condensed chromosome"/>
    <property type="evidence" value="ECO:0007669"/>
    <property type="project" value="TreeGrafter"/>
</dbReference>
<dbReference type="AlphaFoldDB" id="A0A4V1J4L7"/>
<organism evidence="9 10">
    <name type="scientific">Dimargaris cristalligena</name>
    <dbReference type="NCBI Taxonomy" id="215637"/>
    <lineage>
        <taxon>Eukaryota</taxon>
        <taxon>Fungi</taxon>
        <taxon>Fungi incertae sedis</taxon>
        <taxon>Zoopagomycota</taxon>
        <taxon>Kickxellomycotina</taxon>
        <taxon>Dimargaritomycetes</taxon>
        <taxon>Dimargaritales</taxon>
        <taxon>Dimargaritaceae</taxon>
        <taxon>Dimargaris</taxon>
    </lineage>
</organism>
<name>A0A4V1J4L7_9FUNG</name>
<evidence type="ECO:0000256" key="5">
    <source>
        <dbReference type="ARBA" id="ARBA00022776"/>
    </source>
</evidence>
<reference evidence="10" key="1">
    <citation type="journal article" date="2018" name="Nat. Microbiol.">
        <title>Leveraging single-cell genomics to expand the fungal tree of life.</title>
        <authorList>
            <person name="Ahrendt S.R."/>
            <person name="Quandt C.A."/>
            <person name="Ciobanu D."/>
            <person name="Clum A."/>
            <person name="Salamov A."/>
            <person name="Andreopoulos B."/>
            <person name="Cheng J.F."/>
            <person name="Woyke T."/>
            <person name="Pelin A."/>
            <person name="Henrissat B."/>
            <person name="Reynolds N.K."/>
            <person name="Benny G.L."/>
            <person name="Smith M.E."/>
            <person name="James T.Y."/>
            <person name="Grigoriev I.V."/>
        </authorList>
    </citation>
    <scope>NUCLEOTIDE SEQUENCE [LARGE SCALE GENOMIC DNA]</scope>
    <source>
        <strain evidence="10">RSA 468</strain>
    </source>
</reference>
<proteinExistence type="inferred from homology"/>
<dbReference type="PANTHER" id="PTHR14418:SF5">
    <property type="entry name" value="CONDENSIN COMPLEX SUBUNIT 3"/>
    <property type="match status" value="1"/>
</dbReference>
<dbReference type="InterPro" id="IPR011989">
    <property type="entry name" value="ARM-like"/>
</dbReference>
<comment type="subcellular location">
    <subcellularLocation>
        <location evidence="1">Chromosome</location>
    </subcellularLocation>
</comment>
<dbReference type="GO" id="GO:0051301">
    <property type="term" value="P:cell division"/>
    <property type="evidence" value="ECO:0007669"/>
    <property type="project" value="UniProtKB-KW"/>
</dbReference>
<evidence type="ECO:0000313" key="9">
    <source>
        <dbReference type="EMBL" id="RKP35999.1"/>
    </source>
</evidence>
<evidence type="ECO:0000256" key="1">
    <source>
        <dbReference type="ARBA" id="ARBA00004286"/>
    </source>
</evidence>
<dbReference type="EMBL" id="ML002737">
    <property type="protein sequence ID" value="RKP35999.1"/>
    <property type="molecule type" value="Genomic_DNA"/>
</dbReference>
<evidence type="ECO:0000256" key="2">
    <source>
        <dbReference type="ARBA" id="ARBA00006533"/>
    </source>
</evidence>
<dbReference type="SUPFAM" id="SSF48371">
    <property type="entry name" value="ARM repeat"/>
    <property type="match status" value="1"/>
</dbReference>
<evidence type="ECO:0000256" key="3">
    <source>
        <dbReference type="ARBA" id="ARBA00022454"/>
    </source>
</evidence>
<evidence type="ECO:0000256" key="7">
    <source>
        <dbReference type="ARBA" id="ARBA00023306"/>
    </source>
</evidence>
<dbReference type="Proteomes" id="UP000268162">
    <property type="component" value="Unassembled WGS sequence"/>
</dbReference>
<keyword evidence="10" id="KW-1185">Reference proteome</keyword>
<dbReference type="Gene3D" id="1.25.10.10">
    <property type="entry name" value="Leucine-rich Repeat Variant"/>
    <property type="match status" value="1"/>
</dbReference>
<gene>
    <name evidence="9" type="ORF">BJ085DRAFT_12924</name>
</gene>
<keyword evidence="3" id="KW-0158">Chromosome</keyword>
<protein>
    <submittedName>
        <fullName evidence="9">Nuclear condensing complex subunit, C-term domain-containing protein</fullName>
    </submittedName>
</protein>
<dbReference type="InterPro" id="IPR025977">
    <property type="entry name" value="Cnd3_C"/>
</dbReference>
<dbReference type="InterPro" id="IPR027165">
    <property type="entry name" value="CND3"/>
</dbReference>
<dbReference type="GO" id="GO:0000796">
    <property type="term" value="C:condensin complex"/>
    <property type="evidence" value="ECO:0007669"/>
    <property type="project" value="InterPro"/>
</dbReference>
<dbReference type="STRING" id="215637.A0A4V1J4L7"/>
<evidence type="ECO:0000313" key="10">
    <source>
        <dbReference type="Proteomes" id="UP000268162"/>
    </source>
</evidence>
<dbReference type="GO" id="GO:0007076">
    <property type="term" value="P:mitotic chromosome condensation"/>
    <property type="evidence" value="ECO:0007669"/>
    <property type="project" value="InterPro"/>
</dbReference>
<comment type="similarity">
    <text evidence="2">Belongs to the CND3 (condensin subunit 3) family.</text>
</comment>
<evidence type="ECO:0000256" key="6">
    <source>
        <dbReference type="ARBA" id="ARBA00023067"/>
    </source>
</evidence>